<name>A0A0B7C3Q9_9EUPU</name>
<evidence type="ECO:0008006" key="3">
    <source>
        <dbReference type="Google" id="ProtNLM"/>
    </source>
</evidence>
<dbReference type="Pfam" id="PF10324">
    <property type="entry name" value="7TM_GPCR_Srw"/>
    <property type="match status" value="1"/>
</dbReference>
<evidence type="ECO:0000313" key="2">
    <source>
        <dbReference type="EMBL" id="CEK99817.1"/>
    </source>
</evidence>
<feature type="transmembrane region" description="Helical" evidence="1">
    <location>
        <begin position="12"/>
        <end position="35"/>
    </location>
</feature>
<accession>A0A0B7C3Q9</accession>
<proteinExistence type="predicted"/>
<evidence type="ECO:0000256" key="1">
    <source>
        <dbReference type="SAM" id="Phobius"/>
    </source>
</evidence>
<dbReference type="InterPro" id="IPR019427">
    <property type="entry name" value="7TM_GPCR_serpentine_rcpt_Srw"/>
</dbReference>
<protein>
    <recommendedName>
        <fullName evidence="3">G-protein coupled receptors family 1 profile domain-containing protein</fullName>
    </recommendedName>
</protein>
<feature type="non-terminal residue" evidence="2">
    <location>
        <position position="1"/>
    </location>
</feature>
<dbReference type="EMBL" id="HACG01052946">
    <property type="protein sequence ID" value="CEK99817.1"/>
    <property type="molecule type" value="Transcribed_RNA"/>
</dbReference>
<keyword evidence="1" id="KW-1133">Transmembrane helix</keyword>
<dbReference type="AlphaFoldDB" id="A0A0B7C3Q9"/>
<dbReference type="Gene3D" id="1.20.1070.10">
    <property type="entry name" value="Rhodopsin 7-helix transmembrane proteins"/>
    <property type="match status" value="1"/>
</dbReference>
<feature type="non-terminal residue" evidence="2">
    <location>
        <position position="81"/>
    </location>
</feature>
<dbReference type="GO" id="GO:0008528">
    <property type="term" value="F:G protein-coupled peptide receptor activity"/>
    <property type="evidence" value="ECO:0007669"/>
    <property type="project" value="InterPro"/>
</dbReference>
<reference evidence="2" key="1">
    <citation type="submission" date="2014-12" db="EMBL/GenBank/DDBJ databases">
        <title>Insight into the proteome of Arion vulgaris.</title>
        <authorList>
            <person name="Aradska J."/>
            <person name="Bulat T."/>
            <person name="Smidak R."/>
            <person name="Sarate P."/>
            <person name="Gangsoo J."/>
            <person name="Sialana F."/>
            <person name="Bilban M."/>
            <person name="Lubec G."/>
        </authorList>
    </citation>
    <scope>NUCLEOTIDE SEQUENCE</scope>
    <source>
        <tissue evidence="2">Skin</tissue>
    </source>
</reference>
<sequence>TSNSESGEGMVFFLHAVLMLTGFFCVTVLTIILVVKLNIASKWRYQATSDKAKTEAMSNKDKRTTRMVVTISSLLIVMYSP</sequence>
<organism evidence="2">
    <name type="scientific">Arion vulgaris</name>
    <dbReference type="NCBI Taxonomy" id="1028688"/>
    <lineage>
        <taxon>Eukaryota</taxon>
        <taxon>Metazoa</taxon>
        <taxon>Spiralia</taxon>
        <taxon>Lophotrochozoa</taxon>
        <taxon>Mollusca</taxon>
        <taxon>Gastropoda</taxon>
        <taxon>Heterobranchia</taxon>
        <taxon>Euthyneura</taxon>
        <taxon>Panpulmonata</taxon>
        <taxon>Eupulmonata</taxon>
        <taxon>Stylommatophora</taxon>
        <taxon>Helicina</taxon>
        <taxon>Arionoidea</taxon>
        <taxon>Arionidae</taxon>
        <taxon>Arion</taxon>
    </lineage>
</organism>
<keyword evidence="1" id="KW-0472">Membrane</keyword>
<gene>
    <name evidence="2" type="primary">ORF222206</name>
</gene>
<keyword evidence="1" id="KW-0812">Transmembrane</keyword>